<dbReference type="Proteomes" id="UP000824263">
    <property type="component" value="Unassembled WGS sequence"/>
</dbReference>
<reference evidence="3" key="1">
    <citation type="journal article" date="2021" name="PeerJ">
        <title>Extensive microbial diversity within the chicken gut microbiome revealed by metagenomics and culture.</title>
        <authorList>
            <person name="Gilroy R."/>
            <person name="Ravi A."/>
            <person name="Getino M."/>
            <person name="Pursley I."/>
            <person name="Horton D.L."/>
            <person name="Alikhan N.F."/>
            <person name="Baker D."/>
            <person name="Gharbi K."/>
            <person name="Hall N."/>
            <person name="Watson M."/>
            <person name="Adriaenssens E.M."/>
            <person name="Foster-Nyarko E."/>
            <person name="Jarju S."/>
            <person name="Secka A."/>
            <person name="Antonio M."/>
            <person name="Oren A."/>
            <person name="Chaudhuri R.R."/>
            <person name="La Ragione R."/>
            <person name="Hildebrand F."/>
            <person name="Pallen M.J."/>
        </authorList>
    </citation>
    <scope>NUCLEOTIDE SEQUENCE</scope>
    <source>
        <strain evidence="3">ChiSxjej1B13-11762</strain>
    </source>
</reference>
<protein>
    <submittedName>
        <fullName evidence="3">LPXTG cell wall anchor domain-containing protein</fullName>
    </submittedName>
</protein>
<evidence type="ECO:0000256" key="2">
    <source>
        <dbReference type="SAM" id="SignalP"/>
    </source>
</evidence>
<reference evidence="3" key="2">
    <citation type="submission" date="2021-04" db="EMBL/GenBank/DDBJ databases">
        <authorList>
            <person name="Gilroy R."/>
        </authorList>
    </citation>
    <scope>NUCLEOTIDE SEQUENCE</scope>
    <source>
        <strain evidence="3">ChiSxjej1B13-11762</strain>
    </source>
</reference>
<keyword evidence="1" id="KW-1133">Transmembrane helix</keyword>
<dbReference type="NCBIfam" id="TIGR01167">
    <property type="entry name" value="LPXTG_anchor"/>
    <property type="match status" value="1"/>
</dbReference>
<accession>A0A9D1UEK8</accession>
<gene>
    <name evidence="3" type="ORF">H9873_09010</name>
</gene>
<name>A0A9D1UEK8_9FIRM</name>
<evidence type="ECO:0000313" key="4">
    <source>
        <dbReference type="Proteomes" id="UP000824263"/>
    </source>
</evidence>
<comment type="caution">
    <text evidence="3">The sequence shown here is derived from an EMBL/GenBank/DDBJ whole genome shotgun (WGS) entry which is preliminary data.</text>
</comment>
<feature type="chain" id="PRO_5038339391" evidence="2">
    <location>
        <begin position="28"/>
        <end position="189"/>
    </location>
</feature>
<dbReference type="EMBL" id="DXGF01000156">
    <property type="protein sequence ID" value="HIW84448.1"/>
    <property type="molecule type" value="Genomic_DNA"/>
</dbReference>
<organism evidence="3 4">
    <name type="scientific">Candidatus Dorea gallistercoris</name>
    <dbReference type="NCBI Taxonomy" id="2838542"/>
    <lineage>
        <taxon>Bacteria</taxon>
        <taxon>Bacillati</taxon>
        <taxon>Bacillota</taxon>
        <taxon>Clostridia</taxon>
        <taxon>Lachnospirales</taxon>
        <taxon>Lachnospiraceae</taxon>
        <taxon>Dorea</taxon>
    </lineage>
</organism>
<evidence type="ECO:0000256" key="1">
    <source>
        <dbReference type="SAM" id="Phobius"/>
    </source>
</evidence>
<sequence>MKVKAKKLTALLSAMVLALALGMTAFAAGSASTGGVTSDATSDVPVTISSTNVAGPSVADLQQILGSAFVEGMHVIDVIDVSVPAGTPMPVTITFSVPGVTANSNVAVLHYDGSKWETSSVSGVSAGNGTITAKFASLSPVALVADTAASSSSSSTASPKTGEPTTVVLIGGIALLAAAGAYGLKRKAF</sequence>
<keyword evidence="1" id="KW-0812">Transmembrane</keyword>
<keyword evidence="1" id="KW-0472">Membrane</keyword>
<proteinExistence type="predicted"/>
<feature type="signal peptide" evidence="2">
    <location>
        <begin position="1"/>
        <end position="27"/>
    </location>
</feature>
<feature type="transmembrane region" description="Helical" evidence="1">
    <location>
        <begin position="166"/>
        <end position="184"/>
    </location>
</feature>
<keyword evidence="2" id="KW-0732">Signal</keyword>
<evidence type="ECO:0000313" key="3">
    <source>
        <dbReference type="EMBL" id="HIW84448.1"/>
    </source>
</evidence>
<dbReference type="AlphaFoldDB" id="A0A9D1UEK8"/>